<dbReference type="AlphaFoldDB" id="A0A9D3VGP7"/>
<reference evidence="1 2" key="1">
    <citation type="journal article" date="2021" name="Plant Biotechnol. J.">
        <title>Multi-omics assisted identification of the key and species-specific regulatory components of drought-tolerant mechanisms in Gossypium stocksii.</title>
        <authorList>
            <person name="Yu D."/>
            <person name="Ke L."/>
            <person name="Zhang D."/>
            <person name="Wu Y."/>
            <person name="Sun Y."/>
            <person name="Mei J."/>
            <person name="Sun J."/>
            <person name="Sun Y."/>
        </authorList>
    </citation>
    <scope>NUCLEOTIDE SEQUENCE [LARGE SCALE GENOMIC DNA]</scope>
    <source>
        <strain evidence="2">cv. E1</strain>
        <tissue evidence="1">Leaf</tissue>
    </source>
</reference>
<accession>A0A9D3VGP7</accession>
<comment type="caution">
    <text evidence="1">The sequence shown here is derived from an EMBL/GenBank/DDBJ whole genome shotgun (WGS) entry which is preliminary data.</text>
</comment>
<dbReference type="EMBL" id="JAIQCV010000007">
    <property type="protein sequence ID" value="KAH1082631.1"/>
    <property type="molecule type" value="Genomic_DNA"/>
</dbReference>
<organism evidence="1 2">
    <name type="scientific">Gossypium stocksii</name>
    <dbReference type="NCBI Taxonomy" id="47602"/>
    <lineage>
        <taxon>Eukaryota</taxon>
        <taxon>Viridiplantae</taxon>
        <taxon>Streptophyta</taxon>
        <taxon>Embryophyta</taxon>
        <taxon>Tracheophyta</taxon>
        <taxon>Spermatophyta</taxon>
        <taxon>Magnoliopsida</taxon>
        <taxon>eudicotyledons</taxon>
        <taxon>Gunneridae</taxon>
        <taxon>Pentapetalae</taxon>
        <taxon>rosids</taxon>
        <taxon>malvids</taxon>
        <taxon>Malvales</taxon>
        <taxon>Malvaceae</taxon>
        <taxon>Malvoideae</taxon>
        <taxon>Gossypium</taxon>
    </lineage>
</organism>
<evidence type="ECO:0000313" key="1">
    <source>
        <dbReference type="EMBL" id="KAH1082631.1"/>
    </source>
</evidence>
<evidence type="ECO:0008006" key="3">
    <source>
        <dbReference type="Google" id="ProtNLM"/>
    </source>
</evidence>
<keyword evidence="2" id="KW-1185">Reference proteome</keyword>
<dbReference type="Proteomes" id="UP000828251">
    <property type="component" value="Unassembled WGS sequence"/>
</dbReference>
<name>A0A9D3VGP7_9ROSI</name>
<sequence>YVSKKDNRVADGIAKLTFDNKEGVQIFEEVPKEILQDLCSDKANGFFISNSL</sequence>
<proteinExistence type="predicted"/>
<evidence type="ECO:0000313" key="2">
    <source>
        <dbReference type="Proteomes" id="UP000828251"/>
    </source>
</evidence>
<feature type="non-terminal residue" evidence="1">
    <location>
        <position position="1"/>
    </location>
</feature>
<gene>
    <name evidence="1" type="ORF">J1N35_022392</name>
</gene>
<feature type="non-terminal residue" evidence="1">
    <location>
        <position position="52"/>
    </location>
</feature>
<protein>
    <recommendedName>
        <fullName evidence="3">RNase H type-1 domain-containing protein</fullName>
    </recommendedName>
</protein>